<comment type="caution">
    <text evidence="13">The sequence shown here is derived from an EMBL/GenBank/DDBJ whole genome shotgun (WGS) entry which is preliminary data.</text>
</comment>
<dbReference type="CDD" id="cd06163">
    <property type="entry name" value="S2P-M50_PDZ_RseP-like"/>
    <property type="match status" value="1"/>
</dbReference>
<keyword evidence="4" id="KW-0645">Protease</keyword>
<gene>
    <name evidence="13" type="ORF">GCM10011511_25550</name>
</gene>
<feature type="domain" description="Peptidase M50" evidence="12">
    <location>
        <begin position="21"/>
        <end position="444"/>
    </location>
</feature>
<organism evidence="13 14">
    <name type="scientific">Puia dinghuensis</name>
    <dbReference type="NCBI Taxonomy" id="1792502"/>
    <lineage>
        <taxon>Bacteria</taxon>
        <taxon>Pseudomonadati</taxon>
        <taxon>Bacteroidota</taxon>
        <taxon>Chitinophagia</taxon>
        <taxon>Chitinophagales</taxon>
        <taxon>Chitinophagaceae</taxon>
        <taxon>Puia</taxon>
    </lineage>
</organism>
<sequence>MYNMVLLAIEWASIGTKVLQFILSFSILVVLHELGHFLPARWFKCRVEKFYLFFNPWFSLFKKKIGETEYGLGWIPFGGYVKISGMIDESMDKEQMQQAPQPWEFRSKPAWQRLIIMLGGVTVNVLLAFAIFIMIMWIWGDRYVPVSNLKYGLYADSLGRKIGMKDGDNIIAVAGKPIERHGSAGSEIIMNEAKTITVLRDGKPVELTVPPGVIGQLNKNRLLGLALVRYPDVVDSVMPWSKILKGDVRKGDTLIGIDGHPIQYLSDLIKDTTFDYIKDEKVVSLTYLRNGHDTVQVQIQRNEKEKGALGLHYKPMEDILGSVHVTYTFWQAIPAGVNKAMETLSNYIRNLKLLFTSKEVKAQDSLGSVISIASIFPSTWDWQSFWTLTGIFSILLAFMNVLPIPALDGGHALFTLVEMISGRKPSDKFIEYAQMVGMVLLFSLMAYALGLDIFHAFKFK</sequence>
<dbReference type="PANTHER" id="PTHR42837:SF2">
    <property type="entry name" value="MEMBRANE METALLOPROTEASE ARASP2, CHLOROPLASTIC-RELATED"/>
    <property type="match status" value="1"/>
</dbReference>
<dbReference type="Pfam" id="PF02163">
    <property type="entry name" value="Peptidase_M50"/>
    <property type="match status" value="1"/>
</dbReference>
<dbReference type="EC" id="3.4.24.-" evidence="11"/>
<dbReference type="GO" id="GO:0046872">
    <property type="term" value="F:metal ion binding"/>
    <property type="evidence" value="ECO:0007669"/>
    <property type="project" value="UniProtKB-KW"/>
</dbReference>
<dbReference type="GO" id="GO:0006508">
    <property type="term" value="P:proteolysis"/>
    <property type="evidence" value="ECO:0007669"/>
    <property type="project" value="UniProtKB-KW"/>
</dbReference>
<dbReference type="GO" id="GO:0016020">
    <property type="term" value="C:membrane"/>
    <property type="evidence" value="ECO:0007669"/>
    <property type="project" value="UniProtKB-SubCell"/>
</dbReference>
<dbReference type="GO" id="GO:0004222">
    <property type="term" value="F:metalloendopeptidase activity"/>
    <property type="evidence" value="ECO:0007669"/>
    <property type="project" value="InterPro"/>
</dbReference>
<evidence type="ECO:0000256" key="2">
    <source>
        <dbReference type="ARBA" id="ARBA00004141"/>
    </source>
</evidence>
<dbReference type="InterPro" id="IPR008915">
    <property type="entry name" value="Peptidase_M50"/>
</dbReference>
<name>A0A8J2XT52_9BACT</name>
<dbReference type="Proteomes" id="UP000607559">
    <property type="component" value="Unassembled WGS sequence"/>
</dbReference>
<reference evidence="13" key="2">
    <citation type="submission" date="2020-09" db="EMBL/GenBank/DDBJ databases">
        <authorList>
            <person name="Sun Q."/>
            <person name="Zhou Y."/>
        </authorList>
    </citation>
    <scope>NUCLEOTIDE SEQUENCE</scope>
    <source>
        <strain evidence="13">CGMCC 1.15448</strain>
    </source>
</reference>
<comment type="cofactor">
    <cofactor evidence="1 11">
        <name>Zn(2+)</name>
        <dbReference type="ChEBI" id="CHEBI:29105"/>
    </cofactor>
</comment>
<feature type="transmembrane region" description="Helical" evidence="11">
    <location>
        <begin position="429"/>
        <end position="450"/>
    </location>
</feature>
<reference evidence="13" key="1">
    <citation type="journal article" date="2014" name="Int. J. Syst. Evol. Microbiol.">
        <title>Complete genome sequence of Corynebacterium casei LMG S-19264T (=DSM 44701T), isolated from a smear-ripened cheese.</title>
        <authorList>
            <consortium name="US DOE Joint Genome Institute (JGI-PGF)"/>
            <person name="Walter F."/>
            <person name="Albersmeier A."/>
            <person name="Kalinowski J."/>
            <person name="Ruckert C."/>
        </authorList>
    </citation>
    <scope>NUCLEOTIDE SEQUENCE</scope>
    <source>
        <strain evidence="13">CGMCC 1.15448</strain>
    </source>
</reference>
<evidence type="ECO:0000256" key="4">
    <source>
        <dbReference type="ARBA" id="ARBA00022670"/>
    </source>
</evidence>
<keyword evidence="8 11" id="KW-1133">Transmembrane helix</keyword>
<evidence type="ECO:0000256" key="7">
    <source>
        <dbReference type="ARBA" id="ARBA00022833"/>
    </source>
</evidence>
<evidence type="ECO:0000256" key="11">
    <source>
        <dbReference type="RuleBase" id="RU362031"/>
    </source>
</evidence>
<comment type="similarity">
    <text evidence="3 11">Belongs to the peptidase M50B family.</text>
</comment>
<evidence type="ECO:0000313" key="14">
    <source>
        <dbReference type="Proteomes" id="UP000607559"/>
    </source>
</evidence>
<proteinExistence type="inferred from homology"/>
<evidence type="ECO:0000256" key="8">
    <source>
        <dbReference type="ARBA" id="ARBA00022989"/>
    </source>
</evidence>
<keyword evidence="10 11" id="KW-0472">Membrane</keyword>
<evidence type="ECO:0000259" key="12">
    <source>
        <dbReference type="Pfam" id="PF02163"/>
    </source>
</evidence>
<comment type="subcellular location">
    <subcellularLocation>
        <location evidence="2">Membrane</location>
        <topology evidence="2">Multi-pass membrane protein</topology>
    </subcellularLocation>
</comment>
<dbReference type="InterPro" id="IPR004387">
    <property type="entry name" value="Pept_M50_Zn"/>
</dbReference>
<keyword evidence="9 11" id="KW-0482">Metalloprotease</keyword>
<evidence type="ECO:0000256" key="3">
    <source>
        <dbReference type="ARBA" id="ARBA00007931"/>
    </source>
</evidence>
<feature type="transmembrane region" description="Helical" evidence="11">
    <location>
        <begin position="114"/>
        <end position="139"/>
    </location>
</feature>
<keyword evidence="14" id="KW-1185">Reference proteome</keyword>
<evidence type="ECO:0000313" key="13">
    <source>
        <dbReference type="EMBL" id="GGB01109.1"/>
    </source>
</evidence>
<evidence type="ECO:0000256" key="1">
    <source>
        <dbReference type="ARBA" id="ARBA00001947"/>
    </source>
</evidence>
<dbReference type="InterPro" id="IPR036034">
    <property type="entry name" value="PDZ_sf"/>
</dbReference>
<keyword evidence="6 11" id="KW-0378">Hydrolase</keyword>
<dbReference type="EMBL" id="BMJC01000002">
    <property type="protein sequence ID" value="GGB01109.1"/>
    <property type="molecule type" value="Genomic_DNA"/>
</dbReference>
<dbReference type="Gene3D" id="2.30.42.10">
    <property type="match status" value="2"/>
</dbReference>
<accession>A0A8J2XT52</accession>
<keyword evidence="11" id="KW-0479">Metal-binding</keyword>
<dbReference type="NCBIfam" id="TIGR00054">
    <property type="entry name" value="RIP metalloprotease RseP"/>
    <property type="match status" value="1"/>
</dbReference>
<keyword evidence="7 11" id="KW-0862">Zinc</keyword>
<dbReference type="PANTHER" id="PTHR42837">
    <property type="entry name" value="REGULATOR OF SIGMA-E PROTEASE RSEP"/>
    <property type="match status" value="1"/>
</dbReference>
<evidence type="ECO:0000256" key="10">
    <source>
        <dbReference type="ARBA" id="ARBA00023136"/>
    </source>
</evidence>
<evidence type="ECO:0000256" key="9">
    <source>
        <dbReference type="ARBA" id="ARBA00023049"/>
    </source>
</evidence>
<evidence type="ECO:0000256" key="5">
    <source>
        <dbReference type="ARBA" id="ARBA00022692"/>
    </source>
</evidence>
<dbReference type="AlphaFoldDB" id="A0A8J2XT52"/>
<dbReference type="SUPFAM" id="SSF50156">
    <property type="entry name" value="PDZ domain-like"/>
    <property type="match status" value="2"/>
</dbReference>
<feature type="transmembrane region" description="Helical" evidence="11">
    <location>
        <begin position="385"/>
        <end position="408"/>
    </location>
</feature>
<evidence type="ECO:0000256" key="6">
    <source>
        <dbReference type="ARBA" id="ARBA00022801"/>
    </source>
</evidence>
<keyword evidence="5 11" id="KW-0812">Transmembrane</keyword>
<protein>
    <recommendedName>
        <fullName evidence="11">Zinc metalloprotease</fullName>
        <ecNumber evidence="11">3.4.24.-</ecNumber>
    </recommendedName>
</protein>